<comment type="caution">
    <text evidence="1">The sequence shown here is derived from an EMBL/GenBank/DDBJ whole genome shotgun (WGS) entry which is preliminary data.</text>
</comment>
<sequence length="22" mass="2505">VRQPGNPSGVTWLPERAYKSVY</sequence>
<name>A0A391NIJ0_9EUKA</name>
<accession>A0A391NIJ0</accession>
<evidence type="ECO:0000313" key="2">
    <source>
        <dbReference type="Proteomes" id="UP000265618"/>
    </source>
</evidence>
<evidence type="ECO:0000313" key="1">
    <source>
        <dbReference type="EMBL" id="GCA62094.1"/>
    </source>
</evidence>
<dbReference type="Proteomes" id="UP000265618">
    <property type="component" value="Unassembled WGS sequence"/>
</dbReference>
<dbReference type="EMBL" id="BDIP01000156">
    <property type="protein sequence ID" value="GCA62094.1"/>
    <property type="molecule type" value="Genomic_DNA"/>
</dbReference>
<proteinExistence type="predicted"/>
<organism evidence="1 2">
    <name type="scientific">Kipferlia bialata</name>
    <dbReference type="NCBI Taxonomy" id="797122"/>
    <lineage>
        <taxon>Eukaryota</taxon>
        <taxon>Metamonada</taxon>
        <taxon>Carpediemonas-like organisms</taxon>
        <taxon>Kipferlia</taxon>
    </lineage>
</organism>
<feature type="non-terminal residue" evidence="1">
    <location>
        <position position="1"/>
    </location>
</feature>
<dbReference type="AlphaFoldDB" id="A0A391NIJ0"/>
<reference evidence="1 2" key="1">
    <citation type="journal article" date="2018" name="PLoS ONE">
        <title>The draft genome of Kipferlia bialata reveals reductive genome evolution in fornicate parasites.</title>
        <authorList>
            <person name="Tanifuji G."/>
            <person name="Takabayashi S."/>
            <person name="Kume K."/>
            <person name="Takagi M."/>
            <person name="Nakayama T."/>
            <person name="Kamikawa R."/>
            <person name="Inagaki Y."/>
            <person name="Hashimoto T."/>
        </authorList>
    </citation>
    <scope>NUCLEOTIDE SEQUENCE [LARGE SCALE GENOMIC DNA]</scope>
    <source>
        <strain evidence="1">NY0173</strain>
    </source>
</reference>
<gene>
    <name evidence="1" type="ORF">KIPB_001159</name>
</gene>
<protein>
    <submittedName>
        <fullName evidence="1">Uncharacterized protein</fullName>
    </submittedName>
</protein>
<keyword evidence="2" id="KW-1185">Reference proteome</keyword>